<comment type="caution">
    <text evidence="1">The sequence shown here is derived from an EMBL/GenBank/DDBJ whole genome shotgun (WGS) entry which is preliminary data.</text>
</comment>
<proteinExistence type="predicted"/>
<gene>
    <name evidence="1" type="ORF">HUJ06_018462</name>
</gene>
<evidence type="ECO:0000313" key="2">
    <source>
        <dbReference type="Proteomes" id="UP000607653"/>
    </source>
</evidence>
<evidence type="ECO:0000313" key="1">
    <source>
        <dbReference type="EMBL" id="DAD48525.1"/>
    </source>
</evidence>
<keyword evidence="2" id="KW-1185">Reference proteome</keyword>
<sequence length="59" mass="6865">MEEVVGEDVRISKIMGLFFLGGEEFAKVFLKNYFHISTFIKCKTTKRHSSAENEKYDNT</sequence>
<protein>
    <submittedName>
        <fullName evidence="1">Uncharacterized protein</fullName>
    </submittedName>
</protein>
<accession>A0A822ZYT4</accession>
<organism evidence="1 2">
    <name type="scientific">Nelumbo nucifera</name>
    <name type="common">Sacred lotus</name>
    <dbReference type="NCBI Taxonomy" id="4432"/>
    <lineage>
        <taxon>Eukaryota</taxon>
        <taxon>Viridiplantae</taxon>
        <taxon>Streptophyta</taxon>
        <taxon>Embryophyta</taxon>
        <taxon>Tracheophyta</taxon>
        <taxon>Spermatophyta</taxon>
        <taxon>Magnoliopsida</taxon>
        <taxon>Proteales</taxon>
        <taxon>Nelumbonaceae</taxon>
        <taxon>Nelumbo</taxon>
    </lineage>
</organism>
<reference evidence="1 2" key="1">
    <citation type="journal article" date="2020" name="Mol. Biol. Evol.">
        <title>Distinct Expression and Methylation Patterns for Genes with Different Fates following a Single Whole-Genome Duplication in Flowering Plants.</title>
        <authorList>
            <person name="Shi T."/>
            <person name="Rahmani R.S."/>
            <person name="Gugger P.F."/>
            <person name="Wang M."/>
            <person name="Li H."/>
            <person name="Zhang Y."/>
            <person name="Li Z."/>
            <person name="Wang Q."/>
            <person name="Van de Peer Y."/>
            <person name="Marchal K."/>
            <person name="Chen J."/>
        </authorList>
    </citation>
    <scope>NUCLEOTIDE SEQUENCE [LARGE SCALE GENOMIC DNA]</scope>
    <source>
        <tissue evidence="1">Leaf</tissue>
    </source>
</reference>
<dbReference type="AlphaFoldDB" id="A0A822ZYT4"/>
<name>A0A822ZYT4_NELNU</name>
<dbReference type="EMBL" id="DUZY01000008">
    <property type="protein sequence ID" value="DAD48525.1"/>
    <property type="molecule type" value="Genomic_DNA"/>
</dbReference>
<dbReference type="Proteomes" id="UP000607653">
    <property type="component" value="Unassembled WGS sequence"/>
</dbReference>